<dbReference type="PANTHER" id="PTHR43669:SF4">
    <property type="entry name" value="SHORT-CHAIN DEHYDROGENASE"/>
    <property type="match status" value="1"/>
</dbReference>
<evidence type="ECO:0000313" key="3">
    <source>
        <dbReference type="EMBL" id="KAF2416132.1"/>
    </source>
</evidence>
<dbReference type="AlphaFoldDB" id="A0A9P4TSH5"/>
<dbReference type="InterPro" id="IPR036291">
    <property type="entry name" value="NAD(P)-bd_dom_sf"/>
</dbReference>
<dbReference type="PANTHER" id="PTHR43669">
    <property type="entry name" value="5-KETO-D-GLUCONATE 5-REDUCTASE"/>
    <property type="match status" value="1"/>
</dbReference>
<dbReference type="GO" id="GO:0016491">
    <property type="term" value="F:oxidoreductase activity"/>
    <property type="evidence" value="ECO:0007669"/>
    <property type="project" value="UniProtKB-KW"/>
</dbReference>
<protein>
    <submittedName>
        <fullName evidence="3">NAD(P)-binding protein</fullName>
    </submittedName>
</protein>
<dbReference type="SUPFAM" id="SSF51735">
    <property type="entry name" value="NAD(P)-binding Rossmann-fold domains"/>
    <property type="match status" value="1"/>
</dbReference>
<keyword evidence="4" id="KW-1185">Reference proteome</keyword>
<dbReference type="Gene3D" id="3.40.50.720">
    <property type="entry name" value="NAD(P)-binding Rossmann-like Domain"/>
    <property type="match status" value="1"/>
</dbReference>
<keyword evidence="2" id="KW-0560">Oxidoreductase</keyword>
<gene>
    <name evidence="3" type="ORF">EJ08DRAFT_666755</name>
</gene>
<sequence>MSARPVLLVLGAGANIGKAIASKFSSAGYKVALAARSIPDGTTPEGHFGIKVDLNDPSSISSVFAKVKSELGTPNTIIYNAANVSPPPDAENLFSLPLETLERDVNIMSTSAFAAAKEAVKGFETLPKDTRKTFIYTGNILNVKILPVPALVTLGVGKSAAAYWIGLASTSFKKKGYGFYYGDQRTAQGDPVGAQINAEAHAEMYSKLATEDVDLPWHVSFVLGKGYVDFSKL</sequence>
<organism evidence="3 4">
    <name type="scientific">Tothia fuscella</name>
    <dbReference type="NCBI Taxonomy" id="1048955"/>
    <lineage>
        <taxon>Eukaryota</taxon>
        <taxon>Fungi</taxon>
        <taxon>Dikarya</taxon>
        <taxon>Ascomycota</taxon>
        <taxon>Pezizomycotina</taxon>
        <taxon>Dothideomycetes</taxon>
        <taxon>Pleosporomycetidae</taxon>
        <taxon>Venturiales</taxon>
        <taxon>Cylindrosympodiaceae</taxon>
        <taxon>Tothia</taxon>
    </lineage>
</organism>
<comment type="caution">
    <text evidence="3">The sequence shown here is derived from an EMBL/GenBank/DDBJ whole genome shotgun (WGS) entry which is preliminary data.</text>
</comment>
<dbReference type="Pfam" id="PF00106">
    <property type="entry name" value="adh_short"/>
    <property type="match status" value="1"/>
</dbReference>
<dbReference type="InterPro" id="IPR002347">
    <property type="entry name" value="SDR_fam"/>
</dbReference>
<evidence type="ECO:0000313" key="4">
    <source>
        <dbReference type="Proteomes" id="UP000800235"/>
    </source>
</evidence>
<comment type="similarity">
    <text evidence="1">Belongs to the short-chain dehydrogenases/reductases (SDR) family.</text>
</comment>
<proteinExistence type="inferred from homology"/>
<accession>A0A9P4TSH5</accession>
<dbReference type="EMBL" id="MU007169">
    <property type="protein sequence ID" value="KAF2416132.1"/>
    <property type="molecule type" value="Genomic_DNA"/>
</dbReference>
<evidence type="ECO:0000256" key="1">
    <source>
        <dbReference type="ARBA" id="ARBA00006484"/>
    </source>
</evidence>
<dbReference type="Proteomes" id="UP000800235">
    <property type="component" value="Unassembled WGS sequence"/>
</dbReference>
<evidence type="ECO:0000256" key="2">
    <source>
        <dbReference type="ARBA" id="ARBA00023002"/>
    </source>
</evidence>
<name>A0A9P4TSH5_9PEZI</name>
<reference evidence="3" key="1">
    <citation type="journal article" date="2020" name="Stud. Mycol.">
        <title>101 Dothideomycetes genomes: a test case for predicting lifestyles and emergence of pathogens.</title>
        <authorList>
            <person name="Haridas S."/>
            <person name="Albert R."/>
            <person name="Binder M."/>
            <person name="Bloem J."/>
            <person name="Labutti K."/>
            <person name="Salamov A."/>
            <person name="Andreopoulos B."/>
            <person name="Baker S."/>
            <person name="Barry K."/>
            <person name="Bills G."/>
            <person name="Bluhm B."/>
            <person name="Cannon C."/>
            <person name="Castanera R."/>
            <person name="Culley D."/>
            <person name="Daum C."/>
            <person name="Ezra D."/>
            <person name="Gonzalez J."/>
            <person name="Henrissat B."/>
            <person name="Kuo A."/>
            <person name="Liang C."/>
            <person name="Lipzen A."/>
            <person name="Lutzoni F."/>
            <person name="Magnuson J."/>
            <person name="Mondo S."/>
            <person name="Nolan M."/>
            <person name="Ohm R."/>
            <person name="Pangilinan J."/>
            <person name="Park H.-J."/>
            <person name="Ramirez L."/>
            <person name="Alfaro M."/>
            <person name="Sun H."/>
            <person name="Tritt A."/>
            <person name="Yoshinaga Y."/>
            <person name="Zwiers L.-H."/>
            <person name="Turgeon B."/>
            <person name="Goodwin S."/>
            <person name="Spatafora J."/>
            <person name="Crous P."/>
            <person name="Grigoriev I."/>
        </authorList>
    </citation>
    <scope>NUCLEOTIDE SEQUENCE</scope>
    <source>
        <strain evidence="3">CBS 130266</strain>
    </source>
</reference>
<dbReference type="OrthoDB" id="5336600at2759"/>